<proteinExistence type="predicted"/>
<dbReference type="Proteomes" id="UP000551709">
    <property type="component" value="Chromosome"/>
</dbReference>
<sequence>MKRKFDKPPLLIPAQRELLAERGLVVGDTAHVEHYLNFIGYFRLSGYLRFYIDPADPGDKLFLKDTKFQDALDLYVFDRKLRVLLLDVLERIEIAIKSTMTNVGSINDGAMWLCNAANFDHGRHGQIATVLNECLGGDPENHQHSFIAKFCTEHSDPYPPCWMLMEALSFGAVSKIYKLAKGHLRQKVAEAFRVQHDVLESWLHALSTGRNVCAHHGRVWNRAFTIWPKIPKSYRAIWPAASQDKLYVLCAIIHHMMERIADGSQWSERLKQTIAVAPVDISHMGFPADWAEQPFWAAS</sequence>
<reference evidence="1" key="1">
    <citation type="journal article" date="2017" name="Syst. Appl. Microbiol.">
        <title>Soybeans inoculated with root zone soils of Canadian native legumes harbour diverse and novel Bradyrhizobium spp. that possess agricultural potential.</title>
        <authorList>
            <person name="Bromfield E.S.P."/>
            <person name="Cloutier S."/>
            <person name="Tambong J.T."/>
            <person name="Tran Thi T.V."/>
        </authorList>
    </citation>
    <scope>NUCLEOTIDE SEQUENCE</scope>
    <source>
        <strain evidence="1">1S5</strain>
    </source>
</reference>
<protein>
    <submittedName>
        <fullName evidence="1">Abi family protein</fullName>
    </submittedName>
</protein>
<dbReference type="RefSeq" id="WP_166104150.1">
    <property type="nucleotide sequence ID" value="NZ_CP096255.1"/>
</dbReference>
<dbReference type="InterPro" id="IPR011664">
    <property type="entry name" value="Abi_system_AbiD/AbiF-like"/>
</dbReference>
<evidence type="ECO:0000313" key="1">
    <source>
        <dbReference type="EMBL" id="UPT88716.1"/>
    </source>
</evidence>
<gene>
    <name evidence="1" type="ORF">HAP41_0000006460</name>
</gene>
<organism evidence="1 2">
    <name type="scientific">Bradyrhizobium barranii subsp. apii</name>
    <dbReference type="NCBI Taxonomy" id="2819348"/>
    <lineage>
        <taxon>Bacteria</taxon>
        <taxon>Pseudomonadati</taxon>
        <taxon>Pseudomonadota</taxon>
        <taxon>Alphaproteobacteria</taxon>
        <taxon>Hyphomicrobiales</taxon>
        <taxon>Nitrobacteraceae</taxon>
        <taxon>Bradyrhizobium</taxon>
        <taxon>Bradyrhizobium barranii</taxon>
    </lineage>
</organism>
<accession>A0A8T5VIE0</accession>
<reference evidence="1" key="2">
    <citation type="submission" date="2022-04" db="EMBL/GenBank/DDBJ databases">
        <authorList>
            <person name="Bromfield E.S.P."/>
            <person name="Cloutier S."/>
        </authorList>
    </citation>
    <scope>NUCLEOTIDE SEQUENCE</scope>
    <source>
        <strain evidence="1">1S5</strain>
    </source>
</reference>
<dbReference type="AlphaFoldDB" id="A0A8T5VIE0"/>
<dbReference type="Pfam" id="PF07751">
    <property type="entry name" value="Abi_2"/>
    <property type="match status" value="1"/>
</dbReference>
<name>A0A8T5VIE0_9BRAD</name>
<evidence type="ECO:0000313" key="2">
    <source>
        <dbReference type="Proteomes" id="UP000551709"/>
    </source>
</evidence>
<dbReference type="EMBL" id="CP096255">
    <property type="protein sequence ID" value="UPT88716.1"/>
    <property type="molecule type" value="Genomic_DNA"/>
</dbReference>